<comment type="caution">
    <text evidence="2">The sequence shown here is derived from an EMBL/GenBank/DDBJ whole genome shotgun (WGS) entry which is preliminary data.</text>
</comment>
<dbReference type="InterPro" id="IPR001584">
    <property type="entry name" value="Integrase_cat-core"/>
</dbReference>
<keyword evidence="3" id="KW-1185">Reference proteome</keyword>
<sequence>MNFVSRLPLTSTKKDSVWVIVDRLTKSSNFLPIRTDYSLQKLAKLYMSEIVKLHEVPVSIILDRDSRFTFRLLKKLHEALGTRLDFSTTYHPQSDRKFEQVIQILEDMLGNCVIDLRGSWEDHLPLAEFAYNNSYLSSTQMAPYEALYGSASDRQKSYADLKRKNIEYSVGDQLELPPKLDWIHDVFHVSMLQKYQFDPSHTVPVDEIEVRPNLTFDEEPVQILEQDVKVLQSNTVLLVKVLWRNHSTKEATWEPEDSIC</sequence>
<dbReference type="GO" id="GO:0015074">
    <property type="term" value="P:DNA integration"/>
    <property type="evidence" value="ECO:0007669"/>
    <property type="project" value="InterPro"/>
</dbReference>
<feature type="domain" description="Integrase catalytic" evidence="1">
    <location>
        <begin position="1"/>
        <end position="151"/>
    </location>
</feature>
<gene>
    <name evidence="2" type="ORF">EPI10_021315</name>
</gene>
<name>A0A5B6WI41_9ROSI</name>
<dbReference type="InterPro" id="IPR016197">
    <property type="entry name" value="Chromo-like_dom_sf"/>
</dbReference>
<evidence type="ECO:0000259" key="1">
    <source>
        <dbReference type="PROSITE" id="PS50994"/>
    </source>
</evidence>
<dbReference type="GO" id="GO:0003676">
    <property type="term" value="F:nucleic acid binding"/>
    <property type="evidence" value="ECO:0007669"/>
    <property type="project" value="InterPro"/>
</dbReference>
<dbReference type="AlphaFoldDB" id="A0A5B6WI41"/>
<evidence type="ECO:0000313" key="3">
    <source>
        <dbReference type="Proteomes" id="UP000325315"/>
    </source>
</evidence>
<dbReference type="Gene3D" id="3.30.420.10">
    <property type="entry name" value="Ribonuclease H-like superfamily/Ribonuclease H"/>
    <property type="match status" value="1"/>
</dbReference>
<dbReference type="PANTHER" id="PTHR45835">
    <property type="entry name" value="YALI0A06105P"/>
    <property type="match status" value="1"/>
</dbReference>
<dbReference type="SUPFAM" id="SSF53098">
    <property type="entry name" value="Ribonuclease H-like"/>
    <property type="match status" value="1"/>
</dbReference>
<dbReference type="InterPro" id="IPR036397">
    <property type="entry name" value="RNaseH_sf"/>
</dbReference>
<reference evidence="3" key="1">
    <citation type="journal article" date="2019" name="Plant Biotechnol. J.">
        <title>Genome sequencing of the Australian wild diploid species Gossypium australe highlights disease resistance and delayed gland morphogenesis.</title>
        <authorList>
            <person name="Cai Y."/>
            <person name="Cai X."/>
            <person name="Wang Q."/>
            <person name="Wang P."/>
            <person name="Zhang Y."/>
            <person name="Cai C."/>
            <person name="Xu Y."/>
            <person name="Wang K."/>
            <person name="Zhou Z."/>
            <person name="Wang C."/>
            <person name="Geng S."/>
            <person name="Li B."/>
            <person name="Dong Q."/>
            <person name="Hou Y."/>
            <person name="Wang H."/>
            <person name="Ai P."/>
            <person name="Liu Z."/>
            <person name="Yi F."/>
            <person name="Sun M."/>
            <person name="An G."/>
            <person name="Cheng J."/>
            <person name="Zhang Y."/>
            <person name="Shi Q."/>
            <person name="Xie Y."/>
            <person name="Shi X."/>
            <person name="Chang Y."/>
            <person name="Huang F."/>
            <person name="Chen Y."/>
            <person name="Hong S."/>
            <person name="Mi L."/>
            <person name="Sun Q."/>
            <person name="Zhang L."/>
            <person name="Zhou B."/>
            <person name="Peng R."/>
            <person name="Zhang X."/>
            <person name="Liu F."/>
        </authorList>
    </citation>
    <scope>NUCLEOTIDE SEQUENCE [LARGE SCALE GENOMIC DNA]</scope>
    <source>
        <strain evidence="3">cv. PA1801</strain>
    </source>
</reference>
<dbReference type="Proteomes" id="UP000325315">
    <property type="component" value="Unassembled WGS sequence"/>
</dbReference>
<protein>
    <submittedName>
        <fullName evidence="2">DNA/RNA polymerases superfamily protein</fullName>
    </submittedName>
</protein>
<dbReference type="PROSITE" id="PS50994">
    <property type="entry name" value="INTEGRASE"/>
    <property type="match status" value="1"/>
</dbReference>
<dbReference type="PANTHER" id="PTHR45835:SF99">
    <property type="entry name" value="CHROMO DOMAIN-CONTAINING PROTEIN-RELATED"/>
    <property type="match status" value="1"/>
</dbReference>
<dbReference type="SUPFAM" id="SSF54160">
    <property type="entry name" value="Chromo domain-like"/>
    <property type="match status" value="1"/>
</dbReference>
<proteinExistence type="predicted"/>
<organism evidence="2 3">
    <name type="scientific">Gossypium australe</name>
    <dbReference type="NCBI Taxonomy" id="47621"/>
    <lineage>
        <taxon>Eukaryota</taxon>
        <taxon>Viridiplantae</taxon>
        <taxon>Streptophyta</taxon>
        <taxon>Embryophyta</taxon>
        <taxon>Tracheophyta</taxon>
        <taxon>Spermatophyta</taxon>
        <taxon>Magnoliopsida</taxon>
        <taxon>eudicotyledons</taxon>
        <taxon>Gunneridae</taxon>
        <taxon>Pentapetalae</taxon>
        <taxon>rosids</taxon>
        <taxon>malvids</taxon>
        <taxon>Malvales</taxon>
        <taxon>Malvaceae</taxon>
        <taxon>Malvoideae</taxon>
        <taxon>Gossypium</taxon>
    </lineage>
</organism>
<dbReference type="InterPro" id="IPR012337">
    <property type="entry name" value="RNaseH-like_sf"/>
</dbReference>
<dbReference type="EMBL" id="SMMG02000003">
    <property type="protein sequence ID" value="KAA3480908.1"/>
    <property type="molecule type" value="Genomic_DNA"/>
</dbReference>
<evidence type="ECO:0000313" key="2">
    <source>
        <dbReference type="EMBL" id="KAA3480908.1"/>
    </source>
</evidence>
<accession>A0A5B6WI41</accession>
<dbReference type="OrthoDB" id="1623338at2759"/>